<keyword evidence="4" id="KW-0456">Lyase</keyword>
<dbReference type="InterPro" id="IPR029068">
    <property type="entry name" value="Glyas_Bleomycin-R_OHBP_Dase"/>
</dbReference>
<dbReference type="InterPro" id="IPR037523">
    <property type="entry name" value="VOC_core"/>
</dbReference>
<dbReference type="InterPro" id="IPR004360">
    <property type="entry name" value="Glyas_Fos-R_dOase_dom"/>
</dbReference>
<evidence type="ECO:0000256" key="1">
    <source>
        <dbReference type="ARBA" id="ARBA00022723"/>
    </source>
</evidence>
<organism evidence="4 5">
    <name type="scientific">Halopelagius longus</name>
    <dbReference type="NCBI Taxonomy" id="1236180"/>
    <lineage>
        <taxon>Archaea</taxon>
        <taxon>Methanobacteriati</taxon>
        <taxon>Methanobacteriota</taxon>
        <taxon>Stenosarchaea group</taxon>
        <taxon>Halobacteria</taxon>
        <taxon>Halobacteriales</taxon>
        <taxon>Haloferacaceae</taxon>
    </lineage>
</organism>
<dbReference type="OrthoDB" id="358887at2157"/>
<evidence type="ECO:0000259" key="2">
    <source>
        <dbReference type="PROSITE" id="PS51819"/>
    </source>
</evidence>
<dbReference type="EMBL" id="QQST01000001">
    <property type="protein sequence ID" value="RDI71656.1"/>
    <property type="molecule type" value="Genomic_DNA"/>
</dbReference>
<evidence type="ECO:0000313" key="5">
    <source>
        <dbReference type="Proteomes" id="UP000199289"/>
    </source>
</evidence>
<dbReference type="PROSITE" id="PS00934">
    <property type="entry name" value="GLYOXALASE_I_1"/>
    <property type="match status" value="1"/>
</dbReference>
<reference evidence="3 6" key="3">
    <citation type="submission" date="2018-07" db="EMBL/GenBank/DDBJ databases">
        <title>Genome sequence of extremly halophilic archaeon Halopelagius longus strain BC12-B1.</title>
        <authorList>
            <person name="Zhang X."/>
        </authorList>
    </citation>
    <scope>NUCLEOTIDE SEQUENCE [LARGE SCALE GENOMIC DNA]</scope>
    <source>
        <strain evidence="3 6">BC12-B1</strain>
    </source>
</reference>
<evidence type="ECO:0000313" key="3">
    <source>
        <dbReference type="EMBL" id="RDI71656.1"/>
    </source>
</evidence>
<sequence>MRLIHTALDVSDVDATLDFYETLGLEYAHEFTLDGVRNVYVGGDDGMELQFKYDPESDESVDPSGVDHVAVEVEDVDAEFERVVEETDCPVVHEPMTIEEANARAAFVEDPDGYAVELVGFLD</sequence>
<dbReference type="GO" id="GO:0019243">
    <property type="term" value="P:methylglyoxal catabolic process to D-lactate via S-lactoyl-glutathione"/>
    <property type="evidence" value="ECO:0007669"/>
    <property type="project" value="TreeGrafter"/>
</dbReference>
<dbReference type="InterPro" id="IPR018146">
    <property type="entry name" value="Glyoxalase_1_CS"/>
</dbReference>
<dbReference type="GO" id="GO:0004462">
    <property type="term" value="F:lactoylglutathione lyase activity"/>
    <property type="evidence" value="ECO:0007669"/>
    <property type="project" value="InterPro"/>
</dbReference>
<accession>A0A1H1E905</accession>
<dbReference type="GO" id="GO:0005737">
    <property type="term" value="C:cytoplasm"/>
    <property type="evidence" value="ECO:0007669"/>
    <property type="project" value="TreeGrafter"/>
</dbReference>
<dbReference type="AlphaFoldDB" id="A0A1H1E905"/>
<dbReference type="GO" id="GO:0046872">
    <property type="term" value="F:metal ion binding"/>
    <property type="evidence" value="ECO:0007669"/>
    <property type="project" value="UniProtKB-KW"/>
</dbReference>
<dbReference type="PANTHER" id="PTHR46036">
    <property type="entry name" value="LACTOYLGLUTATHIONE LYASE"/>
    <property type="match status" value="1"/>
</dbReference>
<protein>
    <submittedName>
        <fullName evidence="4">Lactoylglutathione lyase</fullName>
    </submittedName>
    <submittedName>
        <fullName evidence="3">VOC family protein</fullName>
    </submittedName>
</protein>
<evidence type="ECO:0000313" key="6">
    <source>
        <dbReference type="Proteomes" id="UP000255421"/>
    </source>
</evidence>
<keyword evidence="1" id="KW-0479">Metal-binding</keyword>
<dbReference type="PANTHER" id="PTHR46036:SF5">
    <property type="entry name" value="LACTOYLGLUTATHIONE LYASE"/>
    <property type="match status" value="1"/>
</dbReference>
<reference evidence="4" key="2">
    <citation type="submission" date="2016-10" db="EMBL/GenBank/DDBJ databases">
        <authorList>
            <person name="de Groot N.N."/>
        </authorList>
    </citation>
    <scope>NUCLEOTIDE SEQUENCE [LARGE SCALE GENOMIC DNA]</scope>
    <source>
        <strain evidence="4">CGMCC 1.12397</strain>
    </source>
</reference>
<dbReference type="Pfam" id="PF00903">
    <property type="entry name" value="Glyoxalase"/>
    <property type="match status" value="1"/>
</dbReference>
<name>A0A1H1E905_9EURY</name>
<dbReference type="CDD" id="cd06587">
    <property type="entry name" value="VOC"/>
    <property type="match status" value="1"/>
</dbReference>
<dbReference type="SUPFAM" id="SSF54593">
    <property type="entry name" value="Glyoxalase/Bleomycin resistance protein/Dihydroxybiphenyl dioxygenase"/>
    <property type="match status" value="1"/>
</dbReference>
<evidence type="ECO:0000313" key="4">
    <source>
        <dbReference type="EMBL" id="SDQ85173.1"/>
    </source>
</evidence>
<dbReference type="EMBL" id="FNKQ01000003">
    <property type="protein sequence ID" value="SDQ85173.1"/>
    <property type="molecule type" value="Genomic_DNA"/>
</dbReference>
<dbReference type="Gene3D" id="3.10.180.10">
    <property type="entry name" value="2,3-Dihydroxybiphenyl 1,2-Dioxygenase, domain 1"/>
    <property type="match status" value="1"/>
</dbReference>
<dbReference type="PROSITE" id="PS51819">
    <property type="entry name" value="VOC"/>
    <property type="match status" value="1"/>
</dbReference>
<dbReference type="RefSeq" id="WP_092538293.1">
    <property type="nucleotide sequence ID" value="NZ_FNKQ01000003.1"/>
</dbReference>
<gene>
    <name evidence="3" type="ORF">DWB78_07910</name>
    <name evidence="4" type="ORF">SAMN05216278_2791</name>
</gene>
<keyword evidence="6" id="KW-1185">Reference proteome</keyword>
<dbReference type="Proteomes" id="UP000255421">
    <property type="component" value="Unassembled WGS sequence"/>
</dbReference>
<dbReference type="Proteomes" id="UP000199289">
    <property type="component" value="Unassembled WGS sequence"/>
</dbReference>
<reference evidence="5" key="1">
    <citation type="submission" date="2016-10" db="EMBL/GenBank/DDBJ databases">
        <authorList>
            <person name="Varghese N."/>
            <person name="Submissions S."/>
        </authorList>
    </citation>
    <scope>NUCLEOTIDE SEQUENCE [LARGE SCALE GENOMIC DNA]</scope>
    <source>
        <strain evidence="5">CGMCC 1.12397</strain>
    </source>
</reference>
<proteinExistence type="predicted"/>
<feature type="domain" description="VOC" evidence="2">
    <location>
        <begin position="2"/>
        <end position="121"/>
    </location>
</feature>